<evidence type="ECO:0000313" key="1">
    <source>
        <dbReference type="EMBL" id="TWJ32244.1"/>
    </source>
</evidence>
<evidence type="ECO:0000313" key="2">
    <source>
        <dbReference type="Proteomes" id="UP000319728"/>
    </source>
</evidence>
<keyword evidence="1" id="KW-0032">Aminotransferase</keyword>
<name>A0A562WS51_9ACTN</name>
<dbReference type="Proteomes" id="UP000319728">
    <property type="component" value="Unassembled WGS sequence"/>
</dbReference>
<dbReference type="Gene3D" id="3.30.470.10">
    <property type="match status" value="1"/>
</dbReference>
<dbReference type="RefSeq" id="WP_145821550.1">
    <property type="nucleotide sequence ID" value="NZ_AP023438.1"/>
</dbReference>
<protein>
    <submittedName>
        <fullName evidence="1">Branched-subunit amino acid aminotransferase/4-amino-4-deoxychorismate lyase</fullName>
    </submittedName>
</protein>
<comment type="caution">
    <text evidence="1">The sequence shown here is derived from an EMBL/GenBank/DDBJ whole genome shotgun (WGS) entry which is preliminary data.</text>
</comment>
<dbReference type="OrthoDB" id="8912228at2"/>
<dbReference type="InterPro" id="IPR036038">
    <property type="entry name" value="Aminotransferase-like"/>
</dbReference>
<dbReference type="InterPro" id="IPR043132">
    <property type="entry name" value="BCAT-like_C"/>
</dbReference>
<dbReference type="InterPro" id="IPR001544">
    <property type="entry name" value="Aminotrans_IV"/>
</dbReference>
<dbReference type="GO" id="GO:0016829">
    <property type="term" value="F:lyase activity"/>
    <property type="evidence" value="ECO:0007669"/>
    <property type="project" value="UniProtKB-KW"/>
</dbReference>
<keyword evidence="1" id="KW-0808">Transferase</keyword>
<sequence>MTTSITLFNGRAAEAADLAPLAFAGFAHFTAMQVRDHRVRGLDLHLARLRDASDELFGRHLADETILEQMCRALAAAPPDASLTCFVSSRPGEFAPAGDDVDLDVLVKVTDPATAPSGPLSLDVVEHERHLPRVKHVGEVSKTLLLRRASAPGFDDAAFADRSGRLSEATIWNLAFWDGEAVIWPCAEVLPGVTMQILTRRLDALRVPQRTQEVRRGELGGRLAAAVMNSWTPGIAVARLGDEPLVQDQEFLRILNAAYAEEPAVAL</sequence>
<dbReference type="EMBL" id="VLLP01000001">
    <property type="protein sequence ID" value="TWJ32244.1"/>
    <property type="molecule type" value="Genomic_DNA"/>
</dbReference>
<keyword evidence="1" id="KW-0456">Lyase</keyword>
<gene>
    <name evidence="1" type="ORF">JD81_05819</name>
</gene>
<reference evidence="1 2" key="1">
    <citation type="submission" date="2019-07" db="EMBL/GenBank/DDBJ databases">
        <title>R&amp;d 2014.</title>
        <authorList>
            <person name="Klenk H.-P."/>
        </authorList>
    </citation>
    <scope>NUCLEOTIDE SEQUENCE [LARGE SCALE GENOMIC DNA]</scope>
    <source>
        <strain evidence="1 2">DSM 43912</strain>
    </source>
</reference>
<dbReference type="Pfam" id="PF01063">
    <property type="entry name" value="Aminotran_4"/>
    <property type="match status" value="1"/>
</dbReference>
<organism evidence="1 2">
    <name type="scientific">Micromonospora sagamiensis</name>
    <dbReference type="NCBI Taxonomy" id="47875"/>
    <lineage>
        <taxon>Bacteria</taxon>
        <taxon>Bacillati</taxon>
        <taxon>Actinomycetota</taxon>
        <taxon>Actinomycetes</taxon>
        <taxon>Micromonosporales</taxon>
        <taxon>Micromonosporaceae</taxon>
        <taxon>Micromonospora</taxon>
    </lineage>
</organism>
<proteinExistence type="predicted"/>
<dbReference type="SUPFAM" id="SSF56752">
    <property type="entry name" value="D-aminoacid aminotransferase-like PLP-dependent enzymes"/>
    <property type="match status" value="1"/>
</dbReference>
<dbReference type="AlphaFoldDB" id="A0A562WS51"/>
<accession>A0A562WS51</accession>
<dbReference type="NCBIfam" id="NF006734">
    <property type="entry name" value="PRK09266.1"/>
    <property type="match status" value="1"/>
</dbReference>
<keyword evidence="2" id="KW-1185">Reference proteome</keyword>
<dbReference type="GO" id="GO:0008483">
    <property type="term" value="F:transaminase activity"/>
    <property type="evidence" value="ECO:0007669"/>
    <property type="project" value="UniProtKB-KW"/>
</dbReference>
<dbReference type="Gene3D" id="3.20.10.10">
    <property type="entry name" value="D-amino Acid Aminotransferase, subunit A, domain 2"/>
    <property type="match status" value="1"/>
</dbReference>
<dbReference type="InterPro" id="IPR043131">
    <property type="entry name" value="BCAT-like_N"/>
</dbReference>